<protein>
    <recommendedName>
        <fullName evidence="3">RNase H type-1 domain-containing protein</fullName>
    </recommendedName>
</protein>
<evidence type="ECO:0008006" key="3">
    <source>
        <dbReference type="Google" id="ProtNLM"/>
    </source>
</evidence>
<evidence type="ECO:0000313" key="2">
    <source>
        <dbReference type="Proteomes" id="UP000827721"/>
    </source>
</evidence>
<sequence>MTSGHKLDSSVSVEAAEALALRQGLAFFAKEAGIWHACQCVELDALGVVYHILARKPPLSNVGFIIADIIDICELVQHNPRSANQAVDIL</sequence>
<dbReference type="Proteomes" id="UP000827721">
    <property type="component" value="Unassembled WGS sequence"/>
</dbReference>
<gene>
    <name evidence="1" type="ORF">JRO89_XS15G0102000</name>
</gene>
<dbReference type="EMBL" id="JAFEMO010000015">
    <property type="protein sequence ID" value="KAH7544083.1"/>
    <property type="molecule type" value="Genomic_DNA"/>
</dbReference>
<comment type="caution">
    <text evidence="1">The sequence shown here is derived from an EMBL/GenBank/DDBJ whole genome shotgun (WGS) entry which is preliminary data.</text>
</comment>
<evidence type="ECO:0000313" key="1">
    <source>
        <dbReference type="EMBL" id="KAH7544083.1"/>
    </source>
</evidence>
<proteinExistence type="predicted"/>
<accession>A0ABQ8H1M7</accession>
<organism evidence="1 2">
    <name type="scientific">Xanthoceras sorbifolium</name>
    <dbReference type="NCBI Taxonomy" id="99658"/>
    <lineage>
        <taxon>Eukaryota</taxon>
        <taxon>Viridiplantae</taxon>
        <taxon>Streptophyta</taxon>
        <taxon>Embryophyta</taxon>
        <taxon>Tracheophyta</taxon>
        <taxon>Spermatophyta</taxon>
        <taxon>Magnoliopsida</taxon>
        <taxon>eudicotyledons</taxon>
        <taxon>Gunneridae</taxon>
        <taxon>Pentapetalae</taxon>
        <taxon>rosids</taxon>
        <taxon>malvids</taxon>
        <taxon>Sapindales</taxon>
        <taxon>Sapindaceae</taxon>
        <taxon>Xanthoceroideae</taxon>
        <taxon>Xanthoceras</taxon>
    </lineage>
</organism>
<name>A0ABQ8H1M7_9ROSI</name>
<reference evidence="1 2" key="1">
    <citation type="submission" date="2021-02" db="EMBL/GenBank/DDBJ databases">
        <title>Plant Genome Project.</title>
        <authorList>
            <person name="Zhang R.-G."/>
        </authorList>
    </citation>
    <scope>NUCLEOTIDE SEQUENCE [LARGE SCALE GENOMIC DNA]</scope>
    <source>
        <tissue evidence="1">Leaves</tissue>
    </source>
</reference>
<keyword evidence="2" id="KW-1185">Reference proteome</keyword>